<feature type="compositionally biased region" description="Gly residues" evidence="1">
    <location>
        <begin position="63"/>
        <end position="75"/>
    </location>
</feature>
<keyword evidence="3" id="KW-1185">Reference proteome</keyword>
<evidence type="ECO:0000313" key="2">
    <source>
        <dbReference type="EMBL" id="KAG2331304.1"/>
    </source>
</evidence>
<accession>A0A8X7WI60</accession>
<comment type="caution">
    <text evidence="2">The sequence shown here is derived from an EMBL/GenBank/DDBJ whole genome shotgun (WGS) entry which is preliminary data.</text>
</comment>
<feature type="compositionally biased region" description="Basic and acidic residues" evidence="1">
    <location>
        <begin position="50"/>
        <end position="62"/>
    </location>
</feature>
<organism evidence="2 3">
    <name type="scientific">Brassica carinata</name>
    <name type="common">Ethiopian mustard</name>
    <name type="synonym">Abyssinian cabbage</name>
    <dbReference type="NCBI Taxonomy" id="52824"/>
    <lineage>
        <taxon>Eukaryota</taxon>
        <taxon>Viridiplantae</taxon>
        <taxon>Streptophyta</taxon>
        <taxon>Embryophyta</taxon>
        <taxon>Tracheophyta</taxon>
        <taxon>Spermatophyta</taxon>
        <taxon>Magnoliopsida</taxon>
        <taxon>eudicotyledons</taxon>
        <taxon>Gunneridae</taxon>
        <taxon>Pentapetalae</taxon>
        <taxon>rosids</taxon>
        <taxon>malvids</taxon>
        <taxon>Brassicales</taxon>
        <taxon>Brassicaceae</taxon>
        <taxon>Brassiceae</taxon>
        <taxon>Brassica</taxon>
    </lineage>
</organism>
<dbReference type="AlphaFoldDB" id="A0A8X7WI60"/>
<sequence length="106" mass="11530">MTQPPCLALDLPHHHHGWLCLLHNLHYFTKSKQNQIRYIERDVTSGGGGGEERERGGFEERIGGGGEQRVGGGGGGDERDGSGGDEHRGIEHNNGGGYITYGQRCF</sequence>
<evidence type="ECO:0000256" key="1">
    <source>
        <dbReference type="SAM" id="MobiDB-lite"/>
    </source>
</evidence>
<name>A0A8X7WI60_BRACI</name>
<reference evidence="2 3" key="1">
    <citation type="submission" date="2020-02" db="EMBL/GenBank/DDBJ databases">
        <authorList>
            <person name="Ma Q."/>
            <person name="Huang Y."/>
            <person name="Song X."/>
            <person name="Pei D."/>
        </authorList>
    </citation>
    <scope>NUCLEOTIDE SEQUENCE [LARGE SCALE GENOMIC DNA]</scope>
    <source>
        <strain evidence="2">Sxm20200214</strain>
        <tissue evidence="2">Leaf</tissue>
    </source>
</reference>
<proteinExistence type="predicted"/>
<gene>
    <name evidence="2" type="ORF">Bca52824_002484</name>
</gene>
<evidence type="ECO:0000313" key="3">
    <source>
        <dbReference type="Proteomes" id="UP000886595"/>
    </source>
</evidence>
<feature type="region of interest" description="Disordered" evidence="1">
    <location>
        <begin position="42"/>
        <end position="96"/>
    </location>
</feature>
<dbReference type="EMBL" id="JAAMPC010000001">
    <property type="protein sequence ID" value="KAG2331304.1"/>
    <property type="molecule type" value="Genomic_DNA"/>
</dbReference>
<protein>
    <submittedName>
        <fullName evidence="2">Uncharacterized protein</fullName>
    </submittedName>
</protein>
<feature type="compositionally biased region" description="Basic and acidic residues" evidence="1">
    <location>
        <begin position="76"/>
        <end position="91"/>
    </location>
</feature>
<dbReference type="Proteomes" id="UP000886595">
    <property type="component" value="Unassembled WGS sequence"/>
</dbReference>